<comment type="caution">
    <text evidence="2">The sequence shown here is derived from an EMBL/GenBank/DDBJ whole genome shotgun (WGS) entry which is preliminary data.</text>
</comment>
<dbReference type="AlphaFoldDB" id="A0A642UYY4"/>
<keyword evidence="3" id="KW-1185">Reference proteome</keyword>
<dbReference type="VEuPathDB" id="FungiDB:TRICI_005505"/>
<organism evidence="2 3">
    <name type="scientific">Trichomonascus ciferrii</name>
    <dbReference type="NCBI Taxonomy" id="44093"/>
    <lineage>
        <taxon>Eukaryota</taxon>
        <taxon>Fungi</taxon>
        <taxon>Dikarya</taxon>
        <taxon>Ascomycota</taxon>
        <taxon>Saccharomycotina</taxon>
        <taxon>Dipodascomycetes</taxon>
        <taxon>Dipodascales</taxon>
        <taxon>Trichomonascaceae</taxon>
        <taxon>Trichomonascus</taxon>
        <taxon>Trichomonascus ciferrii complex</taxon>
    </lineage>
</organism>
<accession>A0A642UYY4</accession>
<proteinExistence type="predicted"/>
<feature type="region of interest" description="Disordered" evidence="1">
    <location>
        <begin position="1"/>
        <end position="62"/>
    </location>
</feature>
<sequence length="88" mass="9918">MASKRTPSMKGANSQQRLSFNVRKKDNAPIDKKEKDVRSNAKAEPIEIIDTSDLKGSHPHLNPEDAIYQEYYQSLIKDEWSDPGKSSG</sequence>
<dbReference type="EMBL" id="SWFS01000430">
    <property type="protein sequence ID" value="KAA8904455.1"/>
    <property type="molecule type" value="Genomic_DNA"/>
</dbReference>
<name>A0A642UYY4_9ASCO</name>
<gene>
    <name evidence="2" type="ORF">TRICI_005505</name>
</gene>
<protein>
    <submittedName>
        <fullName evidence="2">Uncharacterized protein</fullName>
    </submittedName>
</protein>
<evidence type="ECO:0000256" key="1">
    <source>
        <dbReference type="SAM" id="MobiDB-lite"/>
    </source>
</evidence>
<reference evidence="2" key="1">
    <citation type="journal article" date="2019" name="G3 (Bethesda)">
        <title>Genome Assemblies of Two Rare Opportunistic Yeast Pathogens: Diutina rugosa (syn. Candida rugosa) and Trichomonascus ciferrii (syn. Candida ciferrii).</title>
        <authorList>
            <person name="Mixao V."/>
            <person name="Saus E."/>
            <person name="Hansen A.P."/>
            <person name="Lass-Florl C."/>
            <person name="Gabaldon T."/>
        </authorList>
    </citation>
    <scope>NUCLEOTIDE SEQUENCE</scope>
    <source>
        <strain evidence="2">CBS 4856</strain>
    </source>
</reference>
<feature type="compositionally biased region" description="Basic and acidic residues" evidence="1">
    <location>
        <begin position="23"/>
        <end position="45"/>
    </location>
</feature>
<evidence type="ECO:0000313" key="3">
    <source>
        <dbReference type="Proteomes" id="UP000761534"/>
    </source>
</evidence>
<dbReference type="Proteomes" id="UP000761534">
    <property type="component" value="Unassembled WGS sequence"/>
</dbReference>
<evidence type="ECO:0000313" key="2">
    <source>
        <dbReference type="EMBL" id="KAA8904455.1"/>
    </source>
</evidence>